<evidence type="ECO:0000256" key="3">
    <source>
        <dbReference type="ARBA" id="ARBA00023082"/>
    </source>
</evidence>
<dbReference type="InterPro" id="IPR014284">
    <property type="entry name" value="RNA_pol_sigma-70_dom"/>
</dbReference>
<keyword evidence="10" id="KW-1185">Reference proteome</keyword>
<gene>
    <name evidence="9" type="ORF">J2Z37_002011</name>
</gene>
<dbReference type="RefSeq" id="WP_209810067.1">
    <property type="nucleotide sequence ID" value="NZ_JAGGKT010000004.1"/>
</dbReference>
<reference evidence="9 10" key="1">
    <citation type="submission" date="2021-03" db="EMBL/GenBank/DDBJ databases">
        <title>Genomic Encyclopedia of Type Strains, Phase IV (KMG-IV): sequencing the most valuable type-strain genomes for metagenomic binning, comparative biology and taxonomic classification.</title>
        <authorList>
            <person name="Goeker M."/>
        </authorList>
    </citation>
    <scope>NUCLEOTIDE SEQUENCE [LARGE SCALE GENOMIC DNA]</scope>
    <source>
        <strain evidence="9 10">DSM 24738</strain>
    </source>
</reference>
<comment type="similarity">
    <text evidence="1 6">Belongs to the sigma-70 factor family. ECF subfamily.</text>
</comment>
<feature type="domain" description="RNA polymerase sigma-70 region 2" evidence="7">
    <location>
        <begin position="20"/>
        <end position="87"/>
    </location>
</feature>
<organism evidence="9 10">
    <name type="scientific">Ammoniphilus resinae</name>
    <dbReference type="NCBI Taxonomy" id="861532"/>
    <lineage>
        <taxon>Bacteria</taxon>
        <taxon>Bacillati</taxon>
        <taxon>Bacillota</taxon>
        <taxon>Bacilli</taxon>
        <taxon>Bacillales</taxon>
        <taxon>Paenibacillaceae</taxon>
        <taxon>Aneurinibacillus group</taxon>
        <taxon>Ammoniphilus</taxon>
    </lineage>
</organism>
<dbReference type="InterPro" id="IPR000838">
    <property type="entry name" value="RNA_pol_sigma70_ECF_CS"/>
</dbReference>
<dbReference type="PANTHER" id="PTHR43133">
    <property type="entry name" value="RNA POLYMERASE ECF-TYPE SIGMA FACTO"/>
    <property type="match status" value="1"/>
</dbReference>
<dbReference type="Pfam" id="PF08281">
    <property type="entry name" value="Sigma70_r4_2"/>
    <property type="match status" value="1"/>
</dbReference>
<evidence type="ECO:0000256" key="4">
    <source>
        <dbReference type="ARBA" id="ARBA00023125"/>
    </source>
</evidence>
<dbReference type="SUPFAM" id="SSF88659">
    <property type="entry name" value="Sigma3 and sigma4 domains of RNA polymerase sigma factors"/>
    <property type="match status" value="1"/>
</dbReference>
<evidence type="ECO:0000256" key="5">
    <source>
        <dbReference type="ARBA" id="ARBA00023163"/>
    </source>
</evidence>
<evidence type="ECO:0000259" key="8">
    <source>
        <dbReference type="Pfam" id="PF08281"/>
    </source>
</evidence>
<evidence type="ECO:0000256" key="1">
    <source>
        <dbReference type="ARBA" id="ARBA00010641"/>
    </source>
</evidence>
<dbReference type="CDD" id="cd06171">
    <property type="entry name" value="Sigma70_r4"/>
    <property type="match status" value="1"/>
</dbReference>
<dbReference type="EMBL" id="JAGGKT010000004">
    <property type="protein sequence ID" value="MBP1932010.1"/>
    <property type="molecule type" value="Genomic_DNA"/>
</dbReference>
<dbReference type="NCBIfam" id="TIGR02937">
    <property type="entry name" value="sigma70-ECF"/>
    <property type="match status" value="1"/>
</dbReference>
<evidence type="ECO:0000313" key="9">
    <source>
        <dbReference type="EMBL" id="MBP1932010.1"/>
    </source>
</evidence>
<accession>A0ABS4GP13</accession>
<keyword evidence="4 6" id="KW-0238">DNA-binding</keyword>
<feature type="domain" description="RNA polymerase sigma factor 70 region 4 type 2" evidence="8">
    <location>
        <begin position="127"/>
        <end position="173"/>
    </location>
</feature>
<proteinExistence type="inferred from homology"/>
<dbReference type="InterPro" id="IPR007627">
    <property type="entry name" value="RNA_pol_sigma70_r2"/>
</dbReference>
<keyword evidence="2 6" id="KW-0805">Transcription regulation</keyword>
<dbReference type="Gene3D" id="1.10.1740.10">
    <property type="match status" value="1"/>
</dbReference>
<dbReference type="SUPFAM" id="SSF88946">
    <property type="entry name" value="Sigma2 domain of RNA polymerase sigma factors"/>
    <property type="match status" value="1"/>
</dbReference>
<comment type="caution">
    <text evidence="9">The sequence shown here is derived from an EMBL/GenBank/DDBJ whole genome shotgun (WGS) entry which is preliminary data.</text>
</comment>
<dbReference type="InterPro" id="IPR013249">
    <property type="entry name" value="RNA_pol_sigma70_r4_t2"/>
</dbReference>
<evidence type="ECO:0000259" key="7">
    <source>
        <dbReference type="Pfam" id="PF04542"/>
    </source>
</evidence>
<dbReference type="InterPro" id="IPR039425">
    <property type="entry name" value="RNA_pol_sigma-70-like"/>
</dbReference>
<evidence type="ECO:0000256" key="2">
    <source>
        <dbReference type="ARBA" id="ARBA00023015"/>
    </source>
</evidence>
<protein>
    <recommendedName>
        <fullName evidence="6">RNA polymerase sigma factor</fullName>
    </recommendedName>
</protein>
<name>A0ABS4GP13_9BACL</name>
<sequence length="190" mass="22619">MLKGFLGKQSEKDEQFQRILFEMFYQRIYRIAYFITHDQDLAQDVVQETFIKAFKNLYHLEDGNKMAAWLGTIATRTAIDFLRKEKRWNDFTTEDVYIDNQVKNQTISSVERKVENRFIRELLRGEIMILKPEFKQVIILRYEYEMTYEEMASALEITVGTVKARLHRAKLKLKSSLKQHPAIQDGDIVR</sequence>
<evidence type="ECO:0000313" key="10">
    <source>
        <dbReference type="Proteomes" id="UP001519343"/>
    </source>
</evidence>
<dbReference type="InterPro" id="IPR013325">
    <property type="entry name" value="RNA_pol_sigma_r2"/>
</dbReference>
<dbReference type="InterPro" id="IPR036388">
    <property type="entry name" value="WH-like_DNA-bd_sf"/>
</dbReference>
<dbReference type="PROSITE" id="PS01063">
    <property type="entry name" value="SIGMA70_ECF"/>
    <property type="match status" value="1"/>
</dbReference>
<dbReference type="Proteomes" id="UP001519343">
    <property type="component" value="Unassembled WGS sequence"/>
</dbReference>
<evidence type="ECO:0000256" key="6">
    <source>
        <dbReference type="RuleBase" id="RU000716"/>
    </source>
</evidence>
<keyword evidence="5 6" id="KW-0804">Transcription</keyword>
<keyword evidence="3 6" id="KW-0731">Sigma factor</keyword>
<dbReference type="PANTHER" id="PTHR43133:SF60">
    <property type="entry name" value="RNA POLYMERASE SIGMA FACTOR SIGV"/>
    <property type="match status" value="1"/>
</dbReference>
<dbReference type="Gene3D" id="1.10.10.10">
    <property type="entry name" value="Winged helix-like DNA-binding domain superfamily/Winged helix DNA-binding domain"/>
    <property type="match status" value="1"/>
</dbReference>
<dbReference type="InterPro" id="IPR013324">
    <property type="entry name" value="RNA_pol_sigma_r3/r4-like"/>
</dbReference>
<dbReference type="Pfam" id="PF04542">
    <property type="entry name" value="Sigma70_r2"/>
    <property type="match status" value="1"/>
</dbReference>